<evidence type="ECO:0000256" key="3">
    <source>
        <dbReference type="ARBA" id="ARBA00004760"/>
    </source>
</evidence>
<dbReference type="PANTHER" id="PTHR42735:SF6">
    <property type="entry name" value="SPHINGOSINE-1-PHOSPHATE LYASE 1"/>
    <property type="match status" value="1"/>
</dbReference>
<keyword evidence="12 17" id="KW-0456">Lyase</keyword>
<dbReference type="GO" id="GO:0097038">
    <property type="term" value="C:perinuclear endoplasmic reticulum"/>
    <property type="evidence" value="ECO:0007669"/>
    <property type="project" value="EnsemblFungi"/>
</dbReference>
<evidence type="ECO:0000313" key="19">
    <source>
        <dbReference type="EMBL" id="AOW28396.1"/>
    </source>
</evidence>
<dbReference type="SMR" id="A0A1D8PJQ9"/>
<dbReference type="GO" id="GO:0030170">
    <property type="term" value="F:pyridoxal phosphate binding"/>
    <property type="evidence" value="ECO:0007669"/>
    <property type="project" value="InterPro"/>
</dbReference>
<comment type="pathway">
    <text evidence="3">Lipid metabolism; sphingolipid metabolism.</text>
</comment>
<dbReference type="GO" id="GO:0032541">
    <property type="term" value="C:cortical endoplasmic reticulum"/>
    <property type="evidence" value="ECO:0007669"/>
    <property type="project" value="EnsemblFungi"/>
</dbReference>
<dbReference type="InterPro" id="IPR015424">
    <property type="entry name" value="PyrdxlP-dep_Trfase"/>
</dbReference>
<evidence type="ECO:0000256" key="13">
    <source>
        <dbReference type="ARBA" id="ARBA00038302"/>
    </source>
</evidence>
<evidence type="ECO:0000256" key="15">
    <source>
        <dbReference type="ARBA" id="ARBA00042568"/>
    </source>
</evidence>
<dbReference type="InterPro" id="IPR015421">
    <property type="entry name" value="PyrdxlP-dep_Trfase_major"/>
</dbReference>
<evidence type="ECO:0000256" key="9">
    <source>
        <dbReference type="ARBA" id="ARBA00022989"/>
    </source>
</evidence>
<evidence type="ECO:0000256" key="6">
    <source>
        <dbReference type="ARBA" id="ARBA00022824"/>
    </source>
</evidence>
<dbReference type="GO" id="GO:0009267">
    <property type="term" value="P:cellular response to starvation"/>
    <property type="evidence" value="ECO:0007669"/>
    <property type="project" value="EnsemblFungi"/>
</dbReference>
<dbReference type="CGD" id="CAL0000198326">
    <property type="gene designation" value="orf19.14213"/>
</dbReference>
<proteinExistence type="inferred from homology"/>
<evidence type="ECO:0000256" key="12">
    <source>
        <dbReference type="ARBA" id="ARBA00023239"/>
    </source>
</evidence>
<dbReference type="InterPro" id="IPR002129">
    <property type="entry name" value="PyrdxlP-dep_de-COase"/>
</dbReference>
<keyword evidence="5" id="KW-0812">Transmembrane</keyword>
<dbReference type="InParanoid" id="A0A1D8PJQ9"/>
<dbReference type="SUPFAM" id="SSF53383">
    <property type="entry name" value="PLP-dependent transferases"/>
    <property type="match status" value="1"/>
</dbReference>
<dbReference type="STRING" id="237561.A0A1D8PJQ9"/>
<keyword evidence="10" id="KW-0443">Lipid metabolism</keyword>
<dbReference type="GO" id="GO:0019752">
    <property type="term" value="P:carboxylic acid metabolic process"/>
    <property type="evidence" value="ECO:0007669"/>
    <property type="project" value="InterPro"/>
</dbReference>
<feature type="modified residue" description="N6-(pyridoxal phosphate)lysine" evidence="16">
    <location>
        <position position="375"/>
    </location>
</feature>
<organism evidence="19 20">
    <name type="scientific">Candida albicans (strain SC5314 / ATCC MYA-2876)</name>
    <name type="common">Yeast</name>
    <dbReference type="NCBI Taxonomy" id="237561"/>
    <lineage>
        <taxon>Eukaryota</taxon>
        <taxon>Fungi</taxon>
        <taxon>Dikarya</taxon>
        <taxon>Ascomycota</taxon>
        <taxon>Saccharomycotina</taxon>
        <taxon>Pichiomycetes</taxon>
        <taxon>Debaryomycetaceae</taxon>
        <taxon>Candida/Lodderomyces clade</taxon>
        <taxon>Candida</taxon>
    </lineage>
</organism>
<keyword evidence="6" id="KW-0256">Endoplasmic reticulum</keyword>
<dbReference type="GO" id="GO:0008117">
    <property type="term" value="F:sphinganine-1-phosphate aldolase activity"/>
    <property type="evidence" value="ECO:0000318"/>
    <property type="project" value="GO_Central"/>
</dbReference>
<dbReference type="Pfam" id="PF00282">
    <property type="entry name" value="Pyridoxal_deC"/>
    <property type="match status" value="1"/>
</dbReference>
<dbReference type="VEuPathDB" id="FungiDB:C3_03680W_A"/>
<protein>
    <recommendedName>
        <fullName evidence="14">sphinganine-1-phosphate aldolase</fullName>
        <ecNumber evidence="14">4.1.2.27</ecNumber>
    </recommendedName>
    <alternativeName>
        <fullName evidence="15">Sphingosine-1-phosphate aldolase</fullName>
    </alternativeName>
</protein>
<evidence type="ECO:0000313" key="18">
    <source>
        <dbReference type="CGD" id="CAL0000198326"/>
    </source>
</evidence>
<evidence type="ECO:0000256" key="4">
    <source>
        <dbReference type="ARBA" id="ARBA00004991"/>
    </source>
</evidence>
<dbReference type="Proteomes" id="UP000000559">
    <property type="component" value="Chromosome 3"/>
</dbReference>
<evidence type="ECO:0000256" key="16">
    <source>
        <dbReference type="PIRSR" id="PIRSR602129-50"/>
    </source>
</evidence>
<dbReference type="EC" id="4.1.2.27" evidence="14"/>
<reference evidence="19 20" key="2">
    <citation type="journal article" date="2007" name="Genome Biol.">
        <title>Assembly of the Candida albicans genome into sixteen supercontigs aligned on the eight chromosomes.</title>
        <authorList>
            <person name="van het Hoog M."/>
            <person name="Rast T.J."/>
            <person name="Martchenko M."/>
            <person name="Grindle S."/>
            <person name="Dignard D."/>
            <person name="Hogues H."/>
            <person name="Cuomo C."/>
            <person name="Berriman M."/>
            <person name="Scherer S."/>
            <person name="Magee B.B."/>
            <person name="Whiteway M."/>
            <person name="Chibana H."/>
            <person name="Nantel A."/>
            <person name="Magee P.T."/>
        </authorList>
    </citation>
    <scope>GENOME REANNOTATION</scope>
    <source>
        <strain evidence="20">SC5314 / ATCC MYA-2876</strain>
    </source>
</reference>
<comment type="cofactor">
    <cofactor evidence="1 16 17">
        <name>pyridoxal 5'-phosphate</name>
        <dbReference type="ChEBI" id="CHEBI:597326"/>
    </cofactor>
</comment>
<accession>A0A1D8PJQ9</accession>
<evidence type="ECO:0000256" key="10">
    <source>
        <dbReference type="ARBA" id="ARBA00023098"/>
    </source>
</evidence>
<evidence type="ECO:0000256" key="1">
    <source>
        <dbReference type="ARBA" id="ARBA00001933"/>
    </source>
</evidence>
<comment type="similarity">
    <text evidence="13">Belongs to the group II decarboxylase family. Sphingosine-1-phosphate lyase subfamily.</text>
</comment>
<dbReference type="GeneID" id="3645648"/>
<evidence type="ECO:0000313" key="20">
    <source>
        <dbReference type="Proteomes" id="UP000000559"/>
    </source>
</evidence>
<evidence type="ECO:0000256" key="2">
    <source>
        <dbReference type="ARBA" id="ARBA00004389"/>
    </source>
</evidence>
<dbReference type="eggNOG" id="KOG1383">
    <property type="taxonomic scope" value="Eukaryota"/>
</dbReference>
<keyword evidence="8" id="KW-0746">Sphingolipid metabolism</keyword>
<evidence type="ECO:0000256" key="17">
    <source>
        <dbReference type="RuleBase" id="RU000382"/>
    </source>
</evidence>
<evidence type="ECO:0000256" key="8">
    <source>
        <dbReference type="ARBA" id="ARBA00022919"/>
    </source>
</evidence>
<reference evidence="19 20" key="1">
    <citation type="journal article" date="2004" name="Proc. Natl. Acad. Sci. U.S.A.">
        <title>The diploid genome sequence of Candida albicans.</title>
        <authorList>
            <person name="Jones T."/>
            <person name="Federspiel N.A."/>
            <person name="Chibana H."/>
            <person name="Dungan J."/>
            <person name="Kalman S."/>
            <person name="Magee B.B."/>
            <person name="Newport G."/>
            <person name="Thorstenson Y.R."/>
            <person name="Agabian N."/>
            <person name="Magee P.T."/>
            <person name="Davis R.W."/>
            <person name="Scherer S."/>
        </authorList>
    </citation>
    <scope>NUCLEOTIDE SEQUENCE [LARGE SCALE GENOMIC DNA]</scope>
    <source>
        <strain evidence="20">SC5314 / ATCC MYA-2876</strain>
    </source>
</reference>
<reference evidence="19 20" key="3">
    <citation type="journal article" date="2013" name="Genome Biol.">
        <title>Assembly of a phased diploid Candida albicans genome facilitates allele-specific measurements and provides a simple model for repeat and indel structure.</title>
        <authorList>
            <person name="Muzzey D."/>
            <person name="Schwartz K."/>
            <person name="Weissman J.S."/>
            <person name="Sherlock G."/>
        </authorList>
    </citation>
    <scope>NUCLEOTIDE SEQUENCE [LARGE SCALE GENOMIC DNA]</scope>
    <source>
        <strain evidence="20">SC5314 / ATCC MYA-2876</strain>
    </source>
</reference>
<dbReference type="GO" id="GO:0005783">
    <property type="term" value="C:endoplasmic reticulum"/>
    <property type="evidence" value="ECO:0000318"/>
    <property type="project" value="GO_Central"/>
</dbReference>
<dbReference type="GO" id="GO:0019722">
    <property type="term" value="P:calcium-mediated signaling"/>
    <property type="evidence" value="ECO:0007669"/>
    <property type="project" value="EnsemblFungi"/>
</dbReference>
<evidence type="ECO:0000256" key="11">
    <source>
        <dbReference type="ARBA" id="ARBA00023136"/>
    </source>
</evidence>
<name>A0A1D8PJQ9_CANAL</name>
<dbReference type="GO" id="GO:0042802">
    <property type="term" value="F:identical protein binding"/>
    <property type="evidence" value="ECO:0007669"/>
    <property type="project" value="EnsemblFungi"/>
</dbReference>
<gene>
    <name evidence="19" type="ordered locus">CAALFM_C303680WA</name>
    <name evidence="18" type="ordered locus">orf19.14213</name>
</gene>
<dbReference type="AlphaFoldDB" id="A0A1D8PJQ9"/>
<evidence type="ECO:0000256" key="7">
    <source>
        <dbReference type="ARBA" id="ARBA00022898"/>
    </source>
</evidence>
<sequence length="589" mass="64877">MLELNSITIPRNFTEFQLTALKIYYQLKILFLATYCTQGSLGLNGSVCLARDIFVGYVVYTQLLKLYRVLRGYGIIDSIRRLYLYVSSIVSSQIFSLPFIKSKIDKELQATIGKVEEEIMKNDPQLLQFPELPEQGIDADNVSLELDKLQNLKHSDWINGRVSGAVYHGGENLLSLQVEAYKKYSVANQLHPDVFPGVRKMEAEVVHMVLDIFNAPSDGCGSTTSGGTESLLLAGLSAREYGKKYRGITEPEVIAPVTIHAGIEKACFYFGMKLHKVDLDPVTFQVDVKKVERLINSNTVLICGSAPNYPHGIIDDIESLSKLAVKYNIPLHVDACLGSFIVSFLEKSKVHGDRKLPIFDFRLPGVTSISCDTHKYGFAPKGSSIIMYRSPKLRECQYYIASDWTGGMYGSPTLAGSRPGALVVGCWATLINIGKQGYTKFCYDIVSASMKVKRAIETDPILSKHLQIIGDPIGSVISFQLAPQQSGNLSIYEISDLLTKKGWHFATLQNPSALHFAFTRLTVPVVDELIADLVEATKEAVAIAEEHKKNGVTKAPGDTAALYGIAGSVHTAGLADRLIVAFLDTLYKI</sequence>
<dbReference type="FunFam" id="3.40.640.10:FF:000020">
    <property type="entry name" value="sphingosine-1-phosphate lyase 1"/>
    <property type="match status" value="1"/>
</dbReference>
<dbReference type="OrthoDB" id="10254570at2759"/>
<comment type="subcellular location">
    <subcellularLocation>
        <location evidence="2">Endoplasmic reticulum membrane</location>
        <topology evidence="2">Single-pass membrane protein</topology>
    </subcellularLocation>
</comment>
<dbReference type="Gene3D" id="6.10.140.2150">
    <property type="match status" value="1"/>
</dbReference>
<evidence type="ECO:0000256" key="14">
    <source>
        <dbReference type="ARBA" id="ARBA00038965"/>
    </source>
</evidence>
<dbReference type="InterPro" id="IPR050477">
    <property type="entry name" value="GrpII_AminoAcid_Decarb"/>
</dbReference>
<dbReference type="GO" id="GO:0005789">
    <property type="term" value="C:endoplasmic reticulum membrane"/>
    <property type="evidence" value="ECO:0007669"/>
    <property type="project" value="UniProtKB-SubCell"/>
</dbReference>
<keyword evidence="20" id="KW-1185">Reference proteome</keyword>
<keyword evidence="9" id="KW-1133">Transmembrane helix</keyword>
<dbReference type="InterPro" id="IPR015422">
    <property type="entry name" value="PyrdxlP-dep_Trfase_small"/>
</dbReference>
<dbReference type="KEGG" id="cal:CAALFM_C303680WA"/>
<dbReference type="RefSeq" id="XP_712752.1">
    <property type="nucleotide sequence ID" value="XM_707659.1"/>
</dbReference>
<comment type="pathway">
    <text evidence="4">Sphingolipid metabolism.</text>
</comment>
<dbReference type="Gene3D" id="3.40.640.10">
    <property type="entry name" value="Type I PLP-dependent aspartate aminotransferase-like (Major domain)"/>
    <property type="match status" value="1"/>
</dbReference>
<evidence type="ECO:0000256" key="5">
    <source>
        <dbReference type="ARBA" id="ARBA00022692"/>
    </source>
</evidence>
<keyword evidence="11" id="KW-0472">Membrane</keyword>
<dbReference type="FunCoup" id="A0A1D8PJQ9">
    <property type="interactions" value="770"/>
</dbReference>
<dbReference type="EMBL" id="CP017625">
    <property type="protein sequence ID" value="AOW28396.1"/>
    <property type="molecule type" value="Genomic_DNA"/>
</dbReference>
<keyword evidence="7 16" id="KW-0663">Pyridoxal phosphate</keyword>
<dbReference type="PANTHER" id="PTHR42735">
    <property type="match status" value="1"/>
</dbReference>
<dbReference type="Gene3D" id="3.90.1150.10">
    <property type="entry name" value="Aspartate Aminotransferase, domain 1"/>
    <property type="match status" value="1"/>
</dbReference>
<dbReference type="GO" id="GO:0030149">
    <property type="term" value="P:sphingolipid catabolic process"/>
    <property type="evidence" value="ECO:0000318"/>
    <property type="project" value="GO_Central"/>
</dbReference>